<evidence type="ECO:0000256" key="5">
    <source>
        <dbReference type="SAM" id="Phobius"/>
    </source>
</evidence>
<evidence type="ECO:0000256" key="3">
    <source>
        <dbReference type="ARBA" id="ARBA00022989"/>
    </source>
</evidence>
<dbReference type="Ensembl" id="ENSSMRT00000006706.1">
    <property type="protein sequence ID" value="ENSSMRP00000005712.1"/>
    <property type="gene ID" value="ENSSMRG00000004621.1"/>
</dbReference>
<dbReference type="GO" id="GO:0032977">
    <property type="term" value="F:membrane insertase activity"/>
    <property type="evidence" value="ECO:0007669"/>
    <property type="project" value="InterPro"/>
</dbReference>
<reference evidence="6" key="1">
    <citation type="submission" date="2025-08" db="UniProtKB">
        <authorList>
            <consortium name="Ensembl"/>
        </authorList>
    </citation>
    <scope>IDENTIFICATION</scope>
</reference>
<dbReference type="InterPro" id="IPR001708">
    <property type="entry name" value="YidC/ALB3/OXA1/COX18"/>
</dbReference>
<evidence type="ECO:0000256" key="4">
    <source>
        <dbReference type="ARBA" id="ARBA00023136"/>
    </source>
</evidence>
<keyword evidence="4 5" id="KW-0472">Membrane</keyword>
<dbReference type="OMA" id="QKTHAIN"/>
<dbReference type="AlphaFoldDB" id="A0A8D0BD97"/>
<proteinExistence type="predicted"/>
<organism evidence="6 7">
    <name type="scientific">Salvator merianae</name>
    <name type="common">Argentine black and white tegu</name>
    <name type="synonym">Tupinambis merianae</name>
    <dbReference type="NCBI Taxonomy" id="96440"/>
    <lineage>
        <taxon>Eukaryota</taxon>
        <taxon>Metazoa</taxon>
        <taxon>Chordata</taxon>
        <taxon>Craniata</taxon>
        <taxon>Vertebrata</taxon>
        <taxon>Euteleostomi</taxon>
        <taxon>Lepidosauria</taxon>
        <taxon>Squamata</taxon>
        <taxon>Bifurcata</taxon>
        <taxon>Unidentata</taxon>
        <taxon>Episquamata</taxon>
        <taxon>Laterata</taxon>
        <taxon>Teiioidea</taxon>
        <taxon>Teiidae</taxon>
        <taxon>Salvator</taxon>
    </lineage>
</organism>
<dbReference type="PANTHER" id="PTHR12428">
    <property type="entry name" value="OXA1"/>
    <property type="match status" value="1"/>
</dbReference>
<reference evidence="6" key="2">
    <citation type="submission" date="2025-09" db="UniProtKB">
        <authorList>
            <consortium name="Ensembl"/>
        </authorList>
    </citation>
    <scope>IDENTIFICATION</scope>
</reference>
<evidence type="ECO:0000313" key="6">
    <source>
        <dbReference type="Ensembl" id="ENSSMRP00000005712.1"/>
    </source>
</evidence>
<evidence type="ECO:0000256" key="1">
    <source>
        <dbReference type="ARBA" id="ARBA00004141"/>
    </source>
</evidence>
<dbReference type="GO" id="GO:0005743">
    <property type="term" value="C:mitochondrial inner membrane"/>
    <property type="evidence" value="ECO:0007669"/>
    <property type="project" value="TreeGrafter"/>
</dbReference>
<dbReference type="PANTHER" id="PTHR12428:SF66">
    <property type="entry name" value="MITOCHONDRIAL INNER MEMBRANE PROTEIN OXA1L"/>
    <property type="match status" value="1"/>
</dbReference>
<accession>A0A8D0BD97</accession>
<dbReference type="Proteomes" id="UP000694421">
    <property type="component" value="Unplaced"/>
</dbReference>
<dbReference type="GeneTree" id="ENSGT00530000063506"/>
<evidence type="ECO:0008006" key="8">
    <source>
        <dbReference type="Google" id="ProtNLM"/>
    </source>
</evidence>
<keyword evidence="2 5" id="KW-0812">Transmembrane</keyword>
<keyword evidence="7" id="KW-1185">Reference proteome</keyword>
<protein>
    <recommendedName>
        <fullName evidence="8">Mitochondrial inner membrane protein OXA1L</fullName>
    </recommendedName>
</protein>
<evidence type="ECO:0000313" key="7">
    <source>
        <dbReference type="Proteomes" id="UP000694421"/>
    </source>
</evidence>
<comment type="subcellular location">
    <subcellularLocation>
        <location evidence="1">Membrane</location>
        <topology evidence="1">Multi-pass membrane protein</topology>
    </subcellularLocation>
</comment>
<dbReference type="GO" id="GO:0032979">
    <property type="term" value="P:protein insertion into mitochondrial inner membrane from matrix"/>
    <property type="evidence" value="ECO:0007669"/>
    <property type="project" value="TreeGrafter"/>
</dbReference>
<feature type="transmembrane region" description="Helical" evidence="5">
    <location>
        <begin position="132"/>
        <end position="154"/>
    </location>
</feature>
<name>A0A8D0BD97_SALMN</name>
<sequence>MAAPAVSASVRRAWSRAGVTWAIPLVRTFHRQVHRTFIPHIWLQRKAPPIPRSPSLGHCQIHLLRPAHRHQSTAAVAGTQIIQAAAVSPLESTVSTGDLGQELSLAELGLGSYTPVGFIQNLLESFHMDMGLPWWGAIVAGTALTRCLVFPLFVKSRREGANLSNHLPKITELSNRLKQAKQTGNQHEIQRTYTELELYQKSHNVKPLQMLLVPLVQVWFPLTSGFPSFIPPQQPSH</sequence>
<evidence type="ECO:0000256" key="2">
    <source>
        <dbReference type="ARBA" id="ARBA00022692"/>
    </source>
</evidence>
<keyword evidence="3 5" id="KW-1133">Transmembrane helix</keyword>